<dbReference type="PROSITE" id="PS50943">
    <property type="entry name" value="HTH_CROC1"/>
    <property type="match status" value="1"/>
</dbReference>
<reference evidence="2 3" key="1">
    <citation type="submission" date="2015-03" db="EMBL/GenBank/DDBJ databases">
        <authorList>
            <person name="Urmite Genomes"/>
        </authorList>
    </citation>
    <scope>NUCLEOTIDE SEQUENCE [LARGE SCALE GENOMIC DNA]</scope>
    <source>
        <strain evidence="2 3">CSUR P1491</strain>
    </source>
</reference>
<dbReference type="PANTHER" id="PTHR35010:SF4">
    <property type="entry name" value="BLL5781 PROTEIN"/>
    <property type="match status" value="1"/>
</dbReference>
<dbReference type="InterPro" id="IPR010982">
    <property type="entry name" value="Lambda_DNA-bd_dom_sf"/>
</dbReference>
<dbReference type="Gene3D" id="3.30.450.180">
    <property type="match status" value="1"/>
</dbReference>
<dbReference type="OrthoDB" id="2959414at2"/>
<dbReference type="PANTHER" id="PTHR35010">
    <property type="entry name" value="BLL4672 PROTEIN-RELATED"/>
    <property type="match status" value="1"/>
</dbReference>
<gene>
    <name evidence="2" type="ORF">BN1232_05160</name>
</gene>
<dbReference type="Proteomes" id="UP000199251">
    <property type="component" value="Unassembled WGS sequence"/>
</dbReference>
<dbReference type="SMART" id="SM00530">
    <property type="entry name" value="HTH_XRE"/>
    <property type="match status" value="1"/>
</dbReference>
<accession>A0A0E4CQF2</accession>
<sequence>MAGASIERVRPKRVPAQCGSTITCEVIASGTRGGYRECVSNAQVGVLLREWRTRRRVSQLDLSLSVGVSARHLSFIETGRSRPSPEMVLTLAEGLDIPLRERNALLLAAGFAPRYRSRPLDDAALSPARDAIQRLLDAHDPYPGVVIDRCWNIVGANAAASALTAGLPQELRGPPSNVYRLCLHPDGLAGRTLNFGEWAGYLLHQLQRTIALTGDPALQALRAEVRGYPGVATNATPWGTRADGASLLVPLVLDAEGGQRLSMFTTLTTFGTPLDVTLAELAVELFYPADAESARLLRGD</sequence>
<dbReference type="SUPFAM" id="SSF47413">
    <property type="entry name" value="lambda repressor-like DNA-binding domains"/>
    <property type="match status" value="1"/>
</dbReference>
<dbReference type="AlphaFoldDB" id="A0A0E4CQF2"/>
<name>A0A0E4CQF2_MYCLN</name>
<evidence type="ECO:0000259" key="1">
    <source>
        <dbReference type="PROSITE" id="PS50943"/>
    </source>
</evidence>
<dbReference type="Pfam" id="PF01381">
    <property type="entry name" value="HTH_3"/>
    <property type="match status" value="1"/>
</dbReference>
<dbReference type="InterPro" id="IPR041413">
    <property type="entry name" value="MLTR_LBD"/>
</dbReference>
<organism evidence="2 3">
    <name type="scientific">Mycobacterium lentiflavum</name>
    <dbReference type="NCBI Taxonomy" id="141349"/>
    <lineage>
        <taxon>Bacteria</taxon>
        <taxon>Bacillati</taxon>
        <taxon>Actinomycetota</taxon>
        <taxon>Actinomycetes</taxon>
        <taxon>Mycobacteriales</taxon>
        <taxon>Mycobacteriaceae</taxon>
        <taxon>Mycobacterium</taxon>
        <taxon>Mycobacterium simiae complex</taxon>
    </lineage>
</organism>
<dbReference type="Pfam" id="PF17765">
    <property type="entry name" value="MLTR_LBD"/>
    <property type="match status" value="1"/>
</dbReference>
<dbReference type="Gene3D" id="1.10.260.40">
    <property type="entry name" value="lambda repressor-like DNA-binding domains"/>
    <property type="match status" value="1"/>
</dbReference>
<dbReference type="STRING" id="141349.BN1232_05160"/>
<protein>
    <submittedName>
        <fullName evidence="2">XRE family transcriptional regulator</fullName>
    </submittedName>
</protein>
<feature type="domain" description="HTH cro/C1-type" evidence="1">
    <location>
        <begin position="48"/>
        <end position="102"/>
    </location>
</feature>
<dbReference type="EMBL" id="CTEE01000001">
    <property type="protein sequence ID" value="CQD21125.1"/>
    <property type="molecule type" value="Genomic_DNA"/>
</dbReference>
<proteinExistence type="predicted"/>
<evidence type="ECO:0000313" key="3">
    <source>
        <dbReference type="Proteomes" id="UP000199251"/>
    </source>
</evidence>
<dbReference type="CDD" id="cd00093">
    <property type="entry name" value="HTH_XRE"/>
    <property type="match status" value="1"/>
</dbReference>
<dbReference type="GO" id="GO:0003677">
    <property type="term" value="F:DNA binding"/>
    <property type="evidence" value="ECO:0007669"/>
    <property type="project" value="InterPro"/>
</dbReference>
<dbReference type="InterPro" id="IPR001387">
    <property type="entry name" value="Cro/C1-type_HTH"/>
</dbReference>
<evidence type="ECO:0000313" key="2">
    <source>
        <dbReference type="EMBL" id="CQD21125.1"/>
    </source>
</evidence>